<dbReference type="InterPro" id="IPR036291">
    <property type="entry name" value="NAD(P)-bd_dom_sf"/>
</dbReference>
<comment type="caution">
    <text evidence="8">The sequence shown here is derived from an EMBL/GenBank/DDBJ whole genome shotgun (WGS) entry which is preliminary data.</text>
</comment>
<dbReference type="Pfam" id="PF13549">
    <property type="entry name" value="ATP-grasp_5"/>
    <property type="match status" value="1"/>
</dbReference>
<dbReference type="GO" id="GO:0005524">
    <property type="term" value="F:ATP binding"/>
    <property type="evidence" value="ECO:0007669"/>
    <property type="project" value="UniProtKB-UniRule"/>
</dbReference>
<dbReference type="InterPro" id="IPR032875">
    <property type="entry name" value="Succ_CoA_lig_flav_dom"/>
</dbReference>
<dbReference type="AlphaFoldDB" id="A0A9X2JIB2"/>
<evidence type="ECO:0000259" key="6">
    <source>
        <dbReference type="PROSITE" id="PS50975"/>
    </source>
</evidence>
<dbReference type="SUPFAM" id="SSF56059">
    <property type="entry name" value="Glutathione synthetase ATP-binding domain-like"/>
    <property type="match status" value="1"/>
</dbReference>
<dbReference type="InterPro" id="IPR003781">
    <property type="entry name" value="CoA-bd"/>
</dbReference>
<dbReference type="Pfam" id="PF13380">
    <property type="entry name" value="CoA_binding_2"/>
    <property type="match status" value="1"/>
</dbReference>
<dbReference type="InterPro" id="IPR016181">
    <property type="entry name" value="Acyl_CoA_acyltransferase"/>
</dbReference>
<dbReference type="SUPFAM" id="SSF55729">
    <property type="entry name" value="Acyl-CoA N-acyltransferases (Nat)"/>
    <property type="match status" value="1"/>
</dbReference>
<organism evidence="8 9">
    <name type="scientific">Aeoliella straminimaris</name>
    <dbReference type="NCBI Taxonomy" id="2954799"/>
    <lineage>
        <taxon>Bacteria</taxon>
        <taxon>Pseudomonadati</taxon>
        <taxon>Planctomycetota</taxon>
        <taxon>Planctomycetia</taxon>
        <taxon>Pirellulales</taxon>
        <taxon>Lacipirellulaceae</taxon>
        <taxon>Aeoliella</taxon>
    </lineage>
</organism>
<dbReference type="InterPro" id="IPR011761">
    <property type="entry name" value="ATP-grasp"/>
</dbReference>
<dbReference type="GO" id="GO:0046872">
    <property type="term" value="F:metal ion binding"/>
    <property type="evidence" value="ECO:0007669"/>
    <property type="project" value="InterPro"/>
</dbReference>
<evidence type="ECO:0000259" key="7">
    <source>
        <dbReference type="PROSITE" id="PS51186"/>
    </source>
</evidence>
<dbReference type="Pfam" id="PF13607">
    <property type="entry name" value="Succ_CoA_lig"/>
    <property type="match status" value="1"/>
</dbReference>
<accession>A0A9X2JIB2</accession>
<dbReference type="PROSITE" id="PS50975">
    <property type="entry name" value="ATP_GRASP"/>
    <property type="match status" value="1"/>
</dbReference>
<dbReference type="FunFam" id="3.30.1490.20:FF:000020">
    <property type="entry name" value="Protein lysine acetyltransferase"/>
    <property type="match status" value="1"/>
</dbReference>
<dbReference type="Pfam" id="PF19045">
    <property type="entry name" value="Ligase_CoA_2"/>
    <property type="match status" value="1"/>
</dbReference>
<dbReference type="InterPro" id="IPR043938">
    <property type="entry name" value="Ligase_CoA_dom"/>
</dbReference>
<dbReference type="Gene3D" id="3.30.1490.20">
    <property type="entry name" value="ATP-grasp fold, A domain"/>
    <property type="match status" value="1"/>
</dbReference>
<dbReference type="InterPro" id="IPR016102">
    <property type="entry name" value="Succinyl-CoA_synth-like"/>
</dbReference>
<dbReference type="Gene3D" id="3.40.630.30">
    <property type="match status" value="1"/>
</dbReference>
<gene>
    <name evidence="8" type="ORF">NG895_22425</name>
</gene>
<evidence type="ECO:0000256" key="3">
    <source>
        <dbReference type="ARBA" id="ARBA00022840"/>
    </source>
</evidence>
<keyword evidence="8" id="KW-0808">Transferase</keyword>
<dbReference type="Gene3D" id="3.30.470.20">
    <property type="entry name" value="ATP-grasp fold, B domain"/>
    <property type="match status" value="1"/>
</dbReference>
<keyword evidence="2 5" id="KW-0547">Nucleotide-binding</keyword>
<dbReference type="Gene3D" id="3.40.50.261">
    <property type="entry name" value="Succinyl-CoA synthetase domains"/>
    <property type="match status" value="2"/>
</dbReference>
<evidence type="ECO:0000313" key="9">
    <source>
        <dbReference type="Proteomes" id="UP001155241"/>
    </source>
</evidence>
<keyword evidence="9" id="KW-1185">Reference proteome</keyword>
<evidence type="ECO:0000256" key="4">
    <source>
        <dbReference type="ARBA" id="ARBA00060888"/>
    </source>
</evidence>
<evidence type="ECO:0000313" key="8">
    <source>
        <dbReference type="EMBL" id="MCO6046661.1"/>
    </source>
</evidence>
<evidence type="ECO:0000256" key="1">
    <source>
        <dbReference type="ARBA" id="ARBA00022598"/>
    </source>
</evidence>
<comment type="similarity">
    <text evidence="4">In the N-terminal section; belongs to the acetate CoA ligase alpha subunit family.</text>
</comment>
<dbReference type="InterPro" id="IPR013815">
    <property type="entry name" value="ATP_grasp_subdomain_1"/>
</dbReference>
<keyword evidence="8" id="KW-0012">Acyltransferase</keyword>
<feature type="domain" description="ATP-grasp" evidence="6">
    <location>
        <begin position="515"/>
        <end position="551"/>
    </location>
</feature>
<feature type="domain" description="N-acetyltransferase" evidence="7">
    <location>
        <begin position="758"/>
        <end position="913"/>
    </location>
</feature>
<dbReference type="SMART" id="SM00881">
    <property type="entry name" value="CoA_binding"/>
    <property type="match status" value="1"/>
</dbReference>
<sequence length="927" mass="101507">MNRTDTADSPTKKEQEITMPVRNLDKIFHPESVAIIGASHKATSVGHTVMQNMAEAGFTGPVYPVNPRYEKIGDKQCYASLADLPTVPDLAVICTPGATVPNIVRECGDAGIMGLVILSAGFRETGEKGRKLEDELREAAGEYPGLRIIGPNCLGIMSPHSKLNASFGNTTPAPGRVAFISQSGALCTAVLDWALQEHIGFSHFVSLGNTIDVTIGDLIDYFATDDWTESLILYVESITEAREFMSAARAFARNKPIIAYKAGRFTESAEAAASHTGAMAGVDTVYEAAFNRAGIVRISEMTDMFDCAELLARQQTPKGPRLAIVTNAGGPGVMATDALLDRNGVLARLSKESIEKLNAELPAAWSKSNPIDVLGDASPERLAAALKIVLEDPNVDAVLTVFAPQAISQPVAAAEAVIKVAKGSRKPILTSWMGGASMAGAIDMFNRSGIPTYSAPEQAVRAFMYLVSYARTREVLYETPREVPVGFPLNRGKLRGVFDTILSEGHDTLTESTSKALLESYEIPVAKPFVARNMDDAVSLARRVGYPVVLKVLSPDITHKTDVGGVELGLANETEVIESFHRIVNRAKEERPDADVQGVTVQKMVISPVGRELIVGARRDNVFGMVMLVGAGGTAAELFKDRALELPPLNERLARRMLESLKSWPLLDGYRGRPRVNVDRLIESLIRLSYLVADYPEIKELDVNPLLVTPDDVIALDARVILDHNMVLNPPRRFSHLAIRPYPEEYTKRVKLKDGRSVLLRPIKPEDEPMWHDLLASCSKESIWFRFRYLFKKSTHEMATRFCFIDYDREIAIVAEMEDAGERRLVGVCRLVPDADRTNAEYGVLVADALQGQGLGSLLTDYCLEICTNWGIHTIVAETAPQNQRMLSIFAHRGFTLDRNTCDDVVLGRKELVKNPSPTEGSPALLR</sequence>
<keyword evidence="1" id="KW-0436">Ligase</keyword>
<evidence type="ECO:0000256" key="2">
    <source>
        <dbReference type="ARBA" id="ARBA00022741"/>
    </source>
</evidence>
<dbReference type="SUPFAM" id="SSF52210">
    <property type="entry name" value="Succinyl-CoA synthetase domains"/>
    <property type="match status" value="2"/>
</dbReference>
<dbReference type="SUPFAM" id="SSF51735">
    <property type="entry name" value="NAD(P)-binding Rossmann-fold domains"/>
    <property type="match status" value="1"/>
</dbReference>
<dbReference type="Proteomes" id="UP001155241">
    <property type="component" value="Unassembled WGS sequence"/>
</dbReference>
<dbReference type="RefSeq" id="WP_252854776.1">
    <property type="nucleotide sequence ID" value="NZ_JAMXLR010000077.1"/>
</dbReference>
<dbReference type="Pfam" id="PF00583">
    <property type="entry name" value="Acetyltransf_1"/>
    <property type="match status" value="1"/>
</dbReference>
<dbReference type="EC" id="2.3.1.-" evidence="8"/>
<dbReference type="PROSITE" id="PS51186">
    <property type="entry name" value="GNAT"/>
    <property type="match status" value="1"/>
</dbReference>
<protein>
    <submittedName>
        <fullName evidence="8">GNAT family N-acetyltransferase</fullName>
        <ecNumber evidence="8">2.3.1.-</ecNumber>
    </submittedName>
</protein>
<dbReference type="CDD" id="cd04301">
    <property type="entry name" value="NAT_SF"/>
    <property type="match status" value="1"/>
</dbReference>
<dbReference type="InterPro" id="IPR000182">
    <property type="entry name" value="GNAT_dom"/>
</dbReference>
<proteinExistence type="inferred from homology"/>
<dbReference type="PANTHER" id="PTHR43334:SF1">
    <property type="entry name" value="3-HYDROXYPROPIONATE--COA LIGASE [ADP-FORMING]"/>
    <property type="match status" value="1"/>
</dbReference>
<dbReference type="GO" id="GO:0016747">
    <property type="term" value="F:acyltransferase activity, transferring groups other than amino-acyl groups"/>
    <property type="evidence" value="ECO:0007669"/>
    <property type="project" value="InterPro"/>
</dbReference>
<dbReference type="EMBL" id="JAMXLR010000077">
    <property type="protein sequence ID" value="MCO6046661.1"/>
    <property type="molecule type" value="Genomic_DNA"/>
</dbReference>
<reference evidence="8" key="1">
    <citation type="submission" date="2022-06" db="EMBL/GenBank/DDBJ databases">
        <title>Aeoliella straminimaris, a novel planctomycete from sediments.</title>
        <authorList>
            <person name="Vitorino I.R."/>
            <person name="Lage O.M."/>
        </authorList>
    </citation>
    <scope>NUCLEOTIDE SEQUENCE</scope>
    <source>
        <strain evidence="8">ICT_H6.2</strain>
    </source>
</reference>
<name>A0A9X2JIB2_9BACT</name>
<dbReference type="GO" id="GO:0043758">
    <property type="term" value="F:acetate-CoA ligase (ADP-forming) activity"/>
    <property type="evidence" value="ECO:0007669"/>
    <property type="project" value="InterPro"/>
</dbReference>
<evidence type="ECO:0000256" key="5">
    <source>
        <dbReference type="PROSITE-ProRule" id="PRU00409"/>
    </source>
</evidence>
<keyword evidence="3 5" id="KW-0067">ATP-binding</keyword>
<dbReference type="Gene3D" id="3.40.50.720">
    <property type="entry name" value="NAD(P)-binding Rossmann-like Domain"/>
    <property type="match status" value="1"/>
</dbReference>
<dbReference type="InterPro" id="IPR051538">
    <property type="entry name" value="Acyl-CoA_Synth/Transferase"/>
</dbReference>
<dbReference type="PANTHER" id="PTHR43334">
    <property type="entry name" value="ACETATE--COA LIGASE [ADP-FORMING]"/>
    <property type="match status" value="1"/>
</dbReference>